<accession>A0A0C9TP94</accession>
<evidence type="ECO:0000313" key="3">
    <source>
        <dbReference type="Proteomes" id="UP000054279"/>
    </source>
</evidence>
<dbReference type="EMBL" id="KN837289">
    <property type="protein sequence ID" value="KIJ29155.1"/>
    <property type="molecule type" value="Genomic_DNA"/>
</dbReference>
<organism evidence="2 3">
    <name type="scientific">Sphaerobolus stellatus (strain SS14)</name>
    <dbReference type="NCBI Taxonomy" id="990650"/>
    <lineage>
        <taxon>Eukaryota</taxon>
        <taxon>Fungi</taxon>
        <taxon>Dikarya</taxon>
        <taxon>Basidiomycota</taxon>
        <taxon>Agaricomycotina</taxon>
        <taxon>Agaricomycetes</taxon>
        <taxon>Phallomycetidae</taxon>
        <taxon>Geastrales</taxon>
        <taxon>Sphaerobolaceae</taxon>
        <taxon>Sphaerobolus</taxon>
    </lineage>
</organism>
<proteinExistence type="predicted"/>
<reference evidence="2 3" key="1">
    <citation type="submission" date="2014-06" db="EMBL/GenBank/DDBJ databases">
        <title>Evolutionary Origins and Diversification of the Mycorrhizal Mutualists.</title>
        <authorList>
            <consortium name="DOE Joint Genome Institute"/>
            <consortium name="Mycorrhizal Genomics Consortium"/>
            <person name="Kohler A."/>
            <person name="Kuo A."/>
            <person name="Nagy L.G."/>
            <person name="Floudas D."/>
            <person name="Copeland A."/>
            <person name="Barry K.W."/>
            <person name="Cichocki N."/>
            <person name="Veneault-Fourrey C."/>
            <person name="LaButti K."/>
            <person name="Lindquist E.A."/>
            <person name="Lipzen A."/>
            <person name="Lundell T."/>
            <person name="Morin E."/>
            <person name="Murat C."/>
            <person name="Riley R."/>
            <person name="Ohm R."/>
            <person name="Sun H."/>
            <person name="Tunlid A."/>
            <person name="Henrissat B."/>
            <person name="Grigoriev I.V."/>
            <person name="Hibbett D.S."/>
            <person name="Martin F."/>
        </authorList>
    </citation>
    <scope>NUCLEOTIDE SEQUENCE [LARGE SCALE GENOMIC DNA]</scope>
    <source>
        <strain evidence="2 3">SS14</strain>
    </source>
</reference>
<protein>
    <submittedName>
        <fullName evidence="2">Uncharacterized protein</fullName>
    </submittedName>
</protein>
<dbReference type="Proteomes" id="UP000054279">
    <property type="component" value="Unassembled WGS sequence"/>
</dbReference>
<keyword evidence="3" id="KW-1185">Reference proteome</keyword>
<dbReference type="HOGENOM" id="CLU_2943302_0_0_1"/>
<dbReference type="EMBL" id="KN837236">
    <property type="protein sequence ID" value="KIJ31858.1"/>
    <property type="molecule type" value="Genomic_DNA"/>
</dbReference>
<dbReference type="AlphaFoldDB" id="A0A0C9TP94"/>
<evidence type="ECO:0000313" key="1">
    <source>
        <dbReference type="EMBL" id="KIJ29155.1"/>
    </source>
</evidence>
<sequence length="60" mass="7008">MTEATHPPRSKQNTLPYLVSNIDQIFQTRSHHFPIRKVSSPFFFEISALAFYSQRLSKNP</sequence>
<evidence type="ECO:0000313" key="2">
    <source>
        <dbReference type="EMBL" id="KIJ31858.1"/>
    </source>
</evidence>
<name>A0A0C9TP94_SPHS4</name>
<gene>
    <name evidence="2" type="ORF">M422DRAFT_36107</name>
    <name evidence="1" type="ORF">M422DRAFT_37070</name>
</gene>